<reference evidence="1 2" key="1">
    <citation type="submission" date="2016-11" db="EMBL/GenBank/DDBJ databases">
        <authorList>
            <person name="Jaros S."/>
            <person name="Januszkiewicz K."/>
            <person name="Wedrychowicz H."/>
        </authorList>
    </citation>
    <scope>NUCLEOTIDE SEQUENCE [LARGE SCALE GENOMIC DNA]</scope>
    <source>
        <strain evidence="1 2">DSM 16112</strain>
    </source>
</reference>
<dbReference type="EMBL" id="FQUZ01000048">
    <property type="protein sequence ID" value="SHF86129.1"/>
    <property type="molecule type" value="Genomic_DNA"/>
</dbReference>
<dbReference type="RefSeq" id="WP_073357216.1">
    <property type="nucleotide sequence ID" value="NZ_FQUZ01000048.1"/>
</dbReference>
<gene>
    <name evidence="1" type="ORF">SAMN02745117_02734</name>
</gene>
<proteinExistence type="predicted"/>
<protein>
    <submittedName>
        <fullName evidence="1">Uncharacterized protein</fullName>
    </submittedName>
</protein>
<dbReference type="OrthoDB" id="5289726at2"/>
<dbReference type="Proteomes" id="UP000184327">
    <property type="component" value="Unassembled WGS sequence"/>
</dbReference>
<dbReference type="STRING" id="1122156.SAMN02745117_02734"/>
<dbReference type="AlphaFoldDB" id="A0A1M5F3J4"/>
<keyword evidence="2" id="KW-1185">Reference proteome</keyword>
<evidence type="ECO:0000313" key="1">
    <source>
        <dbReference type="EMBL" id="SHF86129.1"/>
    </source>
</evidence>
<organism evidence="1 2">
    <name type="scientific">Lampropedia hyalina DSM 16112</name>
    <dbReference type="NCBI Taxonomy" id="1122156"/>
    <lineage>
        <taxon>Bacteria</taxon>
        <taxon>Pseudomonadati</taxon>
        <taxon>Pseudomonadota</taxon>
        <taxon>Betaproteobacteria</taxon>
        <taxon>Burkholderiales</taxon>
        <taxon>Comamonadaceae</taxon>
        <taxon>Lampropedia</taxon>
    </lineage>
</organism>
<evidence type="ECO:0000313" key="2">
    <source>
        <dbReference type="Proteomes" id="UP000184327"/>
    </source>
</evidence>
<name>A0A1M5F3J4_9BURK</name>
<sequence>MDNDNEVLQFAKTFWSEQVQAETENNILFKDVRASYPTEADMELMGDALEQAARDPDTNDFDVLVMLAAGLMRENERRPDWLASFAADVLEGKRKRPTKRGADKYKNWQRDYSLWRAVEEVACKFELPKYTNNELSNKTTAARIVAEAARLNVDVVITAYKTFSKGGK</sequence>
<accession>A0A1M5F3J4</accession>